<dbReference type="AlphaFoldDB" id="A0AAD8DZU7"/>
<proteinExistence type="predicted"/>
<keyword evidence="2" id="KW-1185">Reference proteome</keyword>
<dbReference type="EMBL" id="JARGEI010000002">
    <property type="protein sequence ID" value="KAJ8735627.1"/>
    <property type="molecule type" value="Genomic_DNA"/>
</dbReference>
<evidence type="ECO:0008006" key="3">
    <source>
        <dbReference type="Google" id="ProtNLM"/>
    </source>
</evidence>
<name>A0AAD8DZU7_MYTSE</name>
<accession>A0AAD8DZU7</accession>
<reference evidence="1" key="1">
    <citation type="submission" date="2023-03" db="EMBL/GenBank/DDBJ databases">
        <title>Chromosome-level genomes of two armyworms, Mythimna separata and Mythimna loreyi, provide insights into the biosynthesis and reception of sex pheromones.</title>
        <authorList>
            <person name="Zhao H."/>
        </authorList>
    </citation>
    <scope>NUCLEOTIDE SEQUENCE</scope>
    <source>
        <strain evidence="1">BeijingLab</strain>
        <tissue evidence="1">Pupa</tissue>
    </source>
</reference>
<sequence length="163" mass="19115">MAIRFALGYRTVSFEAASLLVRFPPLEILADMDAKMYKRIRDLRQSGNSVPGIVVVRLRREERRHALKRWRELLQQPKFSCKRVVEAVLQYFEAWLKRKQRISYRLTQMLTEHDCFGQYLNRIGREATTNCHHCGGAIDSAQHTLEECPAWNTERRVLVARIG</sequence>
<gene>
    <name evidence="1" type="ORF">PYW07_007247</name>
</gene>
<evidence type="ECO:0000313" key="2">
    <source>
        <dbReference type="Proteomes" id="UP001231518"/>
    </source>
</evidence>
<comment type="caution">
    <text evidence="1">The sequence shown here is derived from an EMBL/GenBank/DDBJ whole genome shotgun (WGS) entry which is preliminary data.</text>
</comment>
<protein>
    <recommendedName>
        <fullName evidence="3">Reverse transcriptase</fullName>
    </recommendedName>
</protein>
<organism evidence="1 2">
    <name type="scientific">Mythimna separata</name>
    <name type="common">Oriental armyworm</name>
    <name type="synonym">Pseudaletia separata</name>
    <dbReference type="NCBI Taxonomy" id="271217"/>
    <lineage>
        <taxon>Eukaryota</taxon>
        <taxon>Metazoa</taxon>
        <taxon>Ecdysozoa</taxon>
        <taxon>Arthropoda</taxon>
        <taxon>Hexapoda</taxon>
        <taxon>Insecta</taxon>
        <taxon>Pterygota</taxon>
        <taxon>Neoptera</taxon>
        <taxon>Endopterygota</taxon>
        <taxon>Lepidoptera</taxon>
        <taxon>Glossata</taxon>
        <taxon>Ditrysia</taxon>
        <taxon>Noctuoidea</taxon>
        <taxon>Noctuidae</taxon>
        <taxon>Noctuinae</taxon>
        <taxon>Hadenini</taxon>
        <taxon>Mythimna</taxon>
    </lineage>
</organism>
<evidence type="ECO:0000313" key="1">
    <source>
        <dbReference type="EMBL" id="KAJ8735627.1"/>
    </source>
</evidence>
<dbReference type="Proteomes" id="UP001231518">
    <property type="component" value="Chromosome 2"/>
</dbReference>